<dbReference type="EMBL" id="BMIC01000002">
    <property type="protein sequence ID" value="GFZ85924.1"/>
    <property type="molecule type" value="Genomic_DNA"/>
</dbReference>
<dbReference type="AlphaFoldDB" id="A0A8J2XH03"/>
<feature type="transmembrane region" description="Helical" evidence="1">
    <location>
        <begin position="171"/>
        <end position="196"/>
    </location>
</feature>
<dbReference type="RefSeq" id="WP_188605884.1">
    <property type="nucleotide sequence ID" value="NZ_BMIC01000002.1"/>
</dbReference>
<sequence>MEEFLKQYYALITYGVELLAAVIGLFCLKKYKTTAAKYFIYFLVYAFFVDLLGGYPRFLRTFNLSYLIENSVIKANYWWFTIFWNIGAVLFYSFLFRKIISKEISNKVIKYSTFVFLLFSICSIALNYNSFFNESLRIINVFGTIIILMSVILYFIEMLKSESVLNFYKSLYFYIGAVIFIWWLIITPIVFYEIYFSTSDWNFVFLKWQIFLFANVFMYLTFTFALIYCKPELKND</sequence>
<evidence type="ECO:0000313" key="3">
    <source>
        <dbReference type="Proteomes" id="UP000598120"/>
    </source>
</evidence>
<reference evidence="2 3" key="1">
    <citation type="journal article" date="2014" name="Int. J. Syst. Evol. Microbiol.">
        <title>Complete genome sequence of Corynebacterium casei LMG S-19264T (=DSM 44701T), isolated from a smear-ripened cheese.</title>
        <authorList>
            <consortium name="US DOE Joint Genome Institute (JGI-PGF)"/>
            <person name="Walter F."/>
            <person name="Albersmeier A."/>
            <person name="Kalinowski J."/>
            <person name="Ruckert C."/>
        </authorList>
    </citation>
    <scope>NUCLEOTIDE SEQUENCE [LARGE SCALE GENOMIC DNA]</scope>
    <source>
        <strain evidence="2 3">CGMCC 1.15295</strain>
    </source>
</reference>
<feature type="transmembrane region" description="Helical" evidence="1">
    <location>
        <begin position="6"/>
        <end position="26"/>
    </location>
</feature>
<feature type="transmembrane region" description="Helical" evidence="1">
    <location>
        <begin position="38"/>
        <end position="57"/>
    </location>
</feature>
<feature type="transmembrane region" description="Helical" evidence="1">
    <location>
        <begin position="138"/>
        <end position="159"/>
    </location>
</feature>
<feature type="transmembrane region" description="Helical" evidence="1">
    <location>
        <begin position="77"/>
        <end position="96"/>
    </location>
</feature>
<dbReference type="Proteomes" id="UP000598120">
    <property type="component" value="Unassembled WGS sequence"/>
</dbReference>
<feature type="transmembrane region" description="Helical" evidence="1">
    <location>
        <begin position="208"/>
        <end position="229"/>
    </location>
</feature>
<organism evidence="2 3">
    <name type="scientific">Aquaticitalea lipolytica</name>
    <dbReference type="NCBI Taxonomy" id="1247562"/>
    <lineage>
        <taxon>Bacteria</taxon>
        <taxon>Pseudomonadati</taxon>
        <taxon>Bacteroidota</taxon>
        <taxon>Flavobacteriia</taxon>
        <taxon>Flavobacteriales</taxon>
        <taxon>Flavobacteriaceae</taxon>
        <taxon>Aquaticitalea</taxon>
    </lineage>
</organism>
<name>A0A8J2XH03_9FLAO</name>
<protein>
    <submittedName>
        <fullName evidence="2">Uncharacterized protein</fullName>
    </submittedName>
</protein>
<keyword evidence="3" id="KW-1185">Reference proteome</keyword>
<evidence type="ECO:0000256" key="1">
    <source>
        <dbReference type="SAM" id="Phobius"/>
    </source>
</evidence>
<keyword evidence="1" id="KW-1133">Transmembrane helix</keyword>
<keyword evidence="1" id="KW-0472">Membrane</keyword>
<comment type="caution">
    <text evidence="2">The sequence shown here is derived from an EMBL/GenBank/DDBJ whole genome shotgun (WGS) entry which is preliminary data.</text>
</comment>
<accession>A0A8J2XH03</accession>
<evidence type="ECO:0000313" key="2">
    <source>
        <dbReference type="EMBL" id="GFZ85924.1"/>
    </source>
</evidence>
<gene>
    <name evidence="2" type="ORF">GCM10011531_16520</name>
</gene>
<keyword evidence="1" id="KW-0812">Transmembrane</keyword>
<feature type="transmembrane region" description="Helical" evidence="1">
    <location>
        <begin position="108"/>
        <end position="126"/>
    </location>
</feature>
<proteinExistence type="predicted"/>